<dbReference type="Proteomes" id="UP000430079">
    <property type="component" value="Unassembled WGS sequence"/>
</dbReference>
<name>A0A640T761_9ACTN</name>
<organism evidence="2 3">
    <name type="scientific">Streptomyces glebosus</name>
    <dbReference type="NCBI Taxonomy" id="249580"/>
    <lineage>
        <taxon>Bacteria</taxon>
        <taxon>Bacillati</taxon>
        <taxon>Actinomycetota</taxon>
        <taxon>Actinomycetes</taxon>
        <taxon>Kitasatosporales</taxon>
        <taxon>Streptomycetaceae</taxon>
        <taxon>Streptomyces</taxon>
    </lineage>
</organism>
<dbReference type="EMBL" id="BLIO01000001">
    <property type="protein sequence ID" value="GFE19138.1"/>
    <property type="molecule type" value="Genomic_DNA"/>
</dbReference>
<dbReference type="RefSeq" id="WP_190145010.1">
    <property type="nucleotide sequence ID" value="NZ_BLIO01000001.1"/>
</dbReference>
<proteinExistence type="predicted"/>
<dbReference type="Pfam" id="PF13483">
    <property type="entry name" value="Lactamase_B_3"/>
    <property type="match status" value="1"/>
</dbReference>
<dbReference type="Pfam" id="PF18456">
    <property type="entry name" value="CmlA_N"/>
    <property type="match status" value="1"/>
</dbReference>
<reference evidence="2 3" key="1">
    <citation type="submission" date="2019-12" db="EMBL/GenBank/DDBJ databases">
        <title>Whole genome shotgun sequence of Streptomyces hygroscopicus subsp. glebosus NBRC 13786.</title>
        <authorList>
            <person name="Ichikawa N."/>
            <person name="Kimura A."/>
            <person name="Kitahashi Y."/>
            <person name="Komaki H."/>
            <person name="Tamura T."/>
        </authorList>
    </citation>
    <scope>NUCLEOTIDE SEQUENCE [LARGE SCALE GENOMIC DNA]</scope>
    <source>
        <strain evidence="2 3">NBRC 13786</strain>
    </source>
</reference>
<sequence length="551" mass="61067">MTKPQTTTGYFLRGDVEVEPLVDRWYAWVHLVSPATAAFVTMERHLRMMESYVRSPAMHAAAAANPATRSGPFLDLGGAKVAEVQALLDATRTKAKRQQDFVAAFGELDTLLESMTGGALEPLYPSVPAALQGLVELEYDRHNRARCRLYERLLYADALADPSGQCLRLVRTDRDGDRPFAFSTPRLPVVEDPDDADGAAWEGAVELDVPFATPALDTLFRARTEAVDPDELADELGLDAGARSRFRELFTTTPPRTPGERADSRPGRGQVRVTYFGHACVLVEDDEVSILVDPVLPYDHASDVPRRSFADLPDRIDYVLITHAHHDHVLPETLLQIRHKVGTVIVPGNDGGGLMDPSLRLVVEHLGFPDVREVRELDVTNLPNGAITAIPFVGEHHDLAIRSKSTYHVRLGGLTALFGADTANVNPALYDRVHDLVGDVDLLFLGMECEGAPASWVYAPYFAHPLDRDHDQSRRGRASTCDEALDVVERFRSSAVYVYAMGEEPWLYPLLGIPYTDDSLAIREAKRLVETCREQGRHSERLYGAKRWSVS</sequence>
<dbReference type="InterPro" id="IPR041141">
    <property type="entry name" value="CmlA_N"/>
</dbReference>
<feature type="domain" description="Diiron non-heme beta-hydroxylase N-terminal" evidence="1">
    <location>
        <begin position="12"/>
        <end position="254"/>
    </location>
</feature>
<evidence type="ECO:0000313" key="3">
    <source>
        <dbReference type="Proteomes" id="UP000430079"/>
    </source>
</evidence>
<evidence type="ECO:0000259" key="1">
    <source>
        <dbReference type="Pfam" id="PF18456"/>
    </source>
</evidence>
<gene>
    <name evidence="2" type="ORF">Sgleb_71850</name>
</gene>
<dbReference type="PANTHER" id="PTHR43546:SF3">
    <property type="entry name" value="UPF0173 METAL-DEPENDENT HYDROLASE MJ1163"/>
    <property type="match status" value="1"/>
</dbReference>
<protein>
    <recommendedName>
        <fullName evidence="1">Diiron non-heme beta-hydroxylase N-terminal domain-containing protein</fullName>
    </recommendedName>
</protein>
<dbReference type="SUPFAM" id="SSF56281">
    <property type="entry name" value="Metallo-hydrolase/oxidoreductase"/>
    <property type="match status" value="1"/>
</dbReference>
<dbReference type="PANTHER" id="PTHR43546">
    <property type="entry name" value="UPF0173 METAL-DEPENDENT HYDROLASE MJ1163-RELATED"/>
    <property type="match status" value="1"/>
</dbReference>
<accession>A0A640T761</accession>
<dbReference type="Gene3D" id="3.60.15.10">
    <property type="entry name" value="Ribonuclease Z/Hydroxyacylglutathione hydrolase-like"/>
    <property type="match status" value="1"/>
</dbReference>
<comment type="caution">
    <text evidence="2">The sequence shown here is derived from an EMBL/GenBank/DDBJ whole genome shotgun (WGS) entry which is preliminary data.</text>
</comment>
<dbReference type="AlphaFoldDB" id="A0A640T761"/>
<evidence type="ECO:0000313" key="2">
    <source>
        <dbReference type="EMBL" id="GFE19138.1"/>
    </source>
</evidence>
<dbReference type="InterPro" id="IPR050114">
    <property type="entry name" value="UPF0173_UPF0282_UlaG_hydrolase"/>
</dbReference>
<dbReference type="InterPro" id="IPR036866">
    <property type="entry name" value="RibonucZ/Hydroxyglut_hydro"/>
</dbReference>
<keyword evidence="3" id="KW-1185">Reference proteome</keyword>